<dbReference type="FunFam" id="3.80.10.10:FF:002703">
    <property type="entry name" value="Predicted protein"/>
    <property type="match status" value="1"/>
</dbReference>
<evidence type="ECO:0000256" key="1">
    <source>
        <dbReference type="ARBA" id="ARBA00004167"/>
    </source>
</evidence>
<protein>
    <recommendedName>
        <fullName evidence="2">non-specific serine/threonine protein kinase</fullName>
        <ecNumber evidence="2">2.7.11.1</ecNumber>
    </recommendedName>
</protein>
<dbReference type="InterPro" id="IPR008271">
    <property type="entry name" value="Ser/Thr_kinase_AS"/>
</dbReference>
<dbReference type="EC" id="2.7.11.1" evidence="2"/>
<evidence type="ECO:0000256" key="3">
    <source>
        <dbReference type="ARBA" id="ARBA00022527"/>
    </source>
</evidence>
<dbReference type="InterPro" id="IPR032675">
    <property type="entry name" value="LRR_dom_sf"/>
</dbReference>
<evidence type="ECO:0000256" key="11">
    <source>
        <dbReference type="ARBA" id="ARBA00022840"/>
    </source>
</evidence>
<comment type="subcellular location">
    <subcellularLocation>
        <location evidence="1">Membrane</location>
        <topology evidence="1">Single-pass membrane protein</topology>
    </subcellularLocation>
</comment>
<evidence type="ECO:0000256" key="19">
    <source>
        <dbReference type="SAM" id="Phobius"/>
    </source>
</evidence>
<dbReference type="GO" id="GO:0005524">
    <property type="term" value="F:ATP binding"/>
    <property type="evidence" value="ECO:0007669"/>
    <property type="project" value="UniProtKB-UniRule"/>
</dbReference>
<accession>A0A8T0G413</accession>
<dbReference type="PROSITE" id="PS51450">
    <property type="entry name" value="LRR"/>
    <property type="match status" value="1"/>
</dbReference>
<keyword evidence="10" id="KW-0418">Kinase</keyword>
<keyword evidence="3" id="KW-0723">Serine/threonine-protein kinase</keyword>
<dbReference type="InterPro" id="IPR051824">
    <property type="entry name" value="LRR_Rcpt-Like_S/T_Kinase"/>
</dbReference>
<evidence type="ECO:0000256" key="17">
    <source>
        <dbReference type="PROSITE-ProRule" id="PRU10141"/>
    </source>
</evidence>
<dbReference type="InterPro" id="IPR001611">
    <property type="entry name" value="Leu-rich_rpt"/>
</dbReference>
<evidence type="ECO:0000313" key="23">
    <source>
        <dbReference type="Proteomes" id="UP000822688"/>
    </source>
</evidence>
<feature type="binding site" evidence="17">
    <location>
        <position position="686"/>
    </location>
    <ligand>
        <name>ATP</name>
        <dbReference type="ChEBI" id="CHEBI:30616"/>
    </ligand>
</feature>
<dbReference type="Pfam" id="PF13855">
    <property type="entry name" value="LRR_8"/>
    <property type="match status" value="1"/>
</dbReference>
<feature type="compositionally biased region" description="Low complexity" evidence="18">
    <location>
        <begin position="973"/>
        <end position="988"/>
    </location>
</feature>
<keyword evidence="5" id="KW-0808">Transferase</keyword>
<keyword evidence="7 20" id="KW-0732">Signal</keyword>
<dbReference type="Pfam" id="PF00560">
    <property type="entry name" value="LRR_1"/>
    <property type="match status" value="1"/>
</dbReference>
<evidence type="ECO:0000256" key="20">
    <source>
        <dbReference type="SAM" id="SignalP"/>
    </source>
</evidence>
<comment type="catalytic activity">
    <reaction evidence="16">
        <text>L-seryl-[protein] + ATP = O-phospho-L-seryl-[protein] + ADP + H(+)</text>
        <dbReference type="Rhea" id="RHEA:17989"/>
        <dbReference type="Rhea" id="RHEA-COMP:9863"/>
        <dbReference type="Rhea" id="RHEA-COMP:11604"/>
        <dbReference type="ChEBI" id="CHEBI:15378"/>
        <dbReference type="ChEBI" id="CHEBI:29999"/>
        <dbReference type="ChEBI" id="CHEBI:30616"/>
        <dbReference type="ChEBI" id="CHEBI:83421"/>
        <dbReference type="ChEBI" id="CHEBI:456216"/>
        <dbReference type="EC" id="2.7.11.1"/>
    </reaction>
</comment>
<evidence type="ECO:0000256" key="8">
    <source>
        <dbReference type="ARBA" id="ARBA00022737"/>
    </source>
</evidence>
<dbReference type="Gene3D" id="1.10.510.10">
    <property type="entry name" value="Transferase(Phosphotransferase) domain 1"/>
    <property type="match status" value="1"/>
</dbReference>
<evidence type="ECO:0000256" key="13">
    <source>
        <dbReference type="ARBA" id="ARBA00023136"/>
    </source>
</evidence>
<dbReference type="SUPFAM" id="SSF56112">
    <property type="entry name" value="Protein kinase-like (PK-like)"/>
    <property type="match status" value="1"/>
</dbReference>
<keyword evidence="13 19" id="KW-0472">Membrane</keyword>
<evidence type="ECO:0000259" key="21">
    <source>
        <dbReference type="PROSITE" id="PS50011"/>
    </source>
</evidence>
<evidence type="ECO:0000256" key="9">
    <source>
        <dbReference type="ARBA" id="ARBA00022741"/>
    </source>
</evidence>
<feature type="domain" description="Protein kinase" evidence="21">
    <location>
        <begin position="657"/>
        <end position="932"/>
    </location>
</feature>
<proteinExistence type="predicted"/>
<evidence type="ECO:0000256" key="5">
    <source>
        <dbReference type="ARBA" id="ARBA00022679"/>
    </source>
</evidence>
<evidence type="ECO:0000256" key="18">
    <source>
        <dbReference type="SAM" id="MobiDB-lite"/>
    </source>
</evidence>
<reference evidence="22" key="1">
    <citation type="submission" date="2020-06" db="EMBL/GenBank/DDBJ databases">
        <title>WGS assembly of Ceratodon purpureus strain R40.</title>
        <authorList>
            <person name="Carey S.B."/>
            <person name="Jenkins J."/>
            <person name="Shu S."/>
            <person name="Lovell J.T."/>
            <person name="Sreedasyam A."/>
            <person name="Maumus F."/>
            <person name="Tiley G.P."/>
            <person name="Fernandez-Pozo N."/>
            <person name="Barry K."/>
            <person name="Chen C."/>
            <person name="Wang M."/>
            <person name="Lipzen A."/>
            <person name="Daum C."/>
            <person name="Saski C.A."/>
            <person name="Payton A.C."/>
            <person name="Mcbreen J.C."/>
            <person name="Conrad R.E."/>
            <person name="Kollar L.M."/>
            <person name="Olsson S."/>
            <person name="Huttunen S."/>
            <person name="Landis J.B."/>
            <person name="Wickett N.J."/>
            <person name="Johnson M.G."/>
            <person name="Rensing S.A."/>
            <person name="Grimwood J."/>
            <person name="Schmutz J."/>
            <person name="Mcdaniel S.F."/>
        </authorList>
    </citation>
    <scope>NUCLEOTIDE SEQUENCE</scope>
    <source>
        <strain evidence="22">R40</strain>
    </source>
</reference>
<evidence type="ECO:0000256" key="15">
    <source>
        <dbReference type="ARBA" id="ARBA00047899"/>
    </source>
</evidence>
<dbReference type="InterPro" id="IPR000719">
    <property type="entry name" value="Prot_kinase_dom"/>
</dbReference>
<dbReference type="PANTHER" id="PTHR48006">
    <property type="entry name" value="LEUCINE-RICH REPEAT-CONTAINING PROTEIN DDB_G0281931-RELATED"/>
    <property type="match status" value="1"/>
</dbReference>
<keyword evidence="8" id="KW-0677">Repeat</keyword>
<evidence type="ECO:0000256" key="12">
    <source>
        <dbReference type="ARBA" id="ARBA00022989"/>
    </source>
</evidence>
<evidence type="ECO:0000256" key="14">
    <source>
        <dbReference type="ARBA" id="ARBA00023180"/>
    </source>
</evidence>
<dbReference type="SUPFAM" id="SSF52058">
    <property type="entry name" value="L domain-like"/>
    <property type="match status" value="2"/>
</dbReference>
<feature type="transmembrane region" description="Helical" evidence="19">
    <location>
        <begin position="587"/>
        <end position="610"/>
    </location>
</feature>
<evidence type="ECO:0000256" key="10">
    <source>
        <dbReference type="ARBA" id="ARBA00022777"/>
    </source>
</evidence>
<comment type="catalytic activity">
    <reaction evidence="15">
        <text>L-threonyl-[protein] + ATP = O-phospho-L-threonyl-[protein] + ADP + H(+)</text>
        <dbReference type="Rhea" id="RHEA:46608"/>
        <dbReference type="Rhea" id="RHEA-COMP:11060"/>
        <dbReference type="Rhea" id="RHEA-COMP:11605"/>
        <dbReference type="ChEBI" id="CHEBI:15378"/>
        <dbReference type="ChEBI" id="CHEBI:30013"/>
        <dbReference type="ChEBI" id="CHEBI:30616"/>
        <dbReference type="ChEBI" id="CHEBI:61977"/>
        <dbReference type="ChEBI" id="CHEBI:456216"/>
        <dbReference type="EC" id="2.7.11.1"/>
    </reaction>
</comment>
<keyword evidence="6 19" id="KW-0812">Transmembrane</keyword>
<gene>
    <name evidence="22" type="ORF">KC19_12G040100</name>
</gene>
<evidence type="ECO:0000256" key="4">
    <source>
        <dbReference type="ARBA" id="ARBA00022614"/>
    </source>
</evidence>
<dbReference type="FunFam" id="3.30.200.20:FF:000039">
    <property type="entry name" value="receptor-like protein kinase FERONIA"/>
    <property type="match status" value="1"/>
</dbReference>
<dbReference type="PROSITE" id="PS00108">
    <property type="entry name" value="PROTEIN_KINASE_ST"/>
    <property type="match status" value="1"/>
</dbReference>
<evidence type="ECO:0000256" key="2">
    <source>
        <dbReference type="ARBA" id="ARBA00012513"/>
    </source>
</evidence>
<dbReference type="FunFam" id="3.80.10.10:FF:000363">
    <property type="entry name" value="Leucine-rich repeat family protein"/>
    <property type="match status" value="1"/>
</dbReference>
<dbReference type="InterPro" id="IPR017441">
    <property type="entry name" value="Protein_kinase_ATP_BS"/>
</dbReference>
<name>A0A8T0G413_CERPU</name>
<evidence type="ECO:0000256" key="6">
    <source>
        <dbReference type="ARBA" id="ARBA00022692"/>
    </source>
</evidence>
<keyword evidence="12 19" id="KW-1133">Transmembrane helix</keyword>
<dbReference type="AlphaFoldDB" id="A0A8T0G413"/>
<dbReference type="SMART" id="SM00220">
    <property type="entry name" value="S_TKc"/>
    <property type="match status" value="1"/>
</dbReference>
<dbReference type="EMBL" id="CM026433">
    <property type="protein sequence ID" value="KAG0553800.1"/>
    <property type="molecule type" value="Genomic_DNA"/>
</dbReference>
<organism evidence="22 23">
    <name type="scientific">Ceratodon purpureus</name>
    <name type="common">Fire moss</name>
    <name type="synonym">Dicranum purpureum</name>
    <dbReference type="NCBI Taxonomy" id="3225"/>
    <lineage>
        <taxon>Eukaryota</taxon>
        <taxon>Viridiplantae</taxon>
        <taxon>Streptophyta</taxon>
        <taxon>Embryophyta</taxon>
        <taxon>Bryophyta</taxon>
        <taxon>Bryophytina</taxon>
        <taxon>Bryopsida</taxon>
        <taxon>Dicranidae</taxon>
        <taxon>Pseudoditrichales</taxon>
        <taxon>Ditrichaceae</taxon>
        <taxon>Ceratodon</taxon>
    </lineage>
</organism>
<keyword evidence="23" id="KW-1185">Reference proteome</keyword>
<keyword evidence="9 17" id="KW-0547">Nucleotide-binding</keyword>
<dbReference type="Gene3D" id="3.30.200.20">
    <property type="entry name" value="Phosphorylase Kinase, domain 1"/>
    <property type="match status" value="1"/>
</dbReference>
<feature type="signal peptide" evidence="20">
    <location>
        <begin position="1"/>
        <end position="28"/>
    </location>
</feature>
<evidence type="ECO:0000313" key="22">
    <source>
        <dbReference type="EMBL" id="KAG0553800.1"/>
    </source>
</evidence>
<feature type="region of interest" description="Disordered" evidence="18">
    <location>
        <begin position="964"/>
        <end position="1002"/>
    </location>
</feature>
<dbReference type="GO" id="GO:0016020">
    <property type="term" value="C:membrane"/>
    <property type="evidence" value="ECO:0007669"/>
    <property type="project" value="UniProtKB-SubCell"/>
</dbReference>
<feature type="chain" id="PRO_5035925468" description="non-specific serine/threonine protein kinase" evidence="20">
    <location>
        <begin position="29"/>
        <end position="1002"/>
    </location>
</feature>
<dbReference type="GO" id="GO:0004674">
    <property type="term" value="F:protein serine/threonine kinase activity"/>
    <property type="evidence" value="ECO:0007669"/>
    <property type="project" value="UniProtKB-KW"/>
</dbReference>
<dbReference type="FunFam" id="1.10.510.10:FF:000453">
    <property type="entry name" value="LRR receptor-like serine/threonine-protein kinase HSL2"/>
    <property type="match status" value="1"/>
</dbReference>
<keyword evidence="14" id="KW-0325">Glycoprotein</keyword>
<keyword evidence="11 17" id="KW-0067">ATP-binding</keyword>
<keyword evidence="4" id="KW-0433">Leucine-rich repeat</keyword>
<dbReference type="Gene3D" id="3.80.10.10">
    <property type="entry name" value="Ribonuclease Inhibitor"/>
    <property type="match status" value="3"/>
</dbReference>
<dbReference type="CDD" id="cd14066">
    <property type="entry name" value="STKc_IRAK"/>
    <property type="match status" value="1"/>
</dbReference>
<evidence type="ECO:0000256" key="16">
    <source>
        <dbReference type="ARBA" id="ARBA00048679"/>
    </source>
</evidence>
<dbReference type="PROSITE" id="PS00107">
    <property type="entry name" value="PROTEIN_KINASE_ATP"/>
    <property type="match status" value="1"/>
</dbReference>
<dbReference type="PANTHER" id="PTHR48006:SF96">
    <property type="entry name" value="PROTEIN KINASE DOMAIN-CONTAINING PROTEIN"/>
    <property type="match status" value="1"/>
</dbReference>
<evidence type="ECO:0000256" key="7">
    <source>
        <dbReference type="ARBA" id="ARBA00022729"/>
    </source>
</evidence>
<sequence length="1002" mass="109311">MEERLMRLWLCVALAVVCLNSLWAPAAAQTDPNDVIVLLKLQQAWGSAVTWTGSDPCGGQWDGVICIGNRVISLYLISRGLSGTIPPDISGLTALQNLDLSFNSGLGGELPTELGSLTSLTTLSLQKCRFKGSIPASLGNLKNLTFLALNNNRFSGVIPAALGALSKLTWFDVAYNSLVSPLPISTSTTEKLGLDTWPSIQHYHMNDNAFSGSIPPEMGLNAYNCVHVLLENNQLTGPIPGTFGNMKSLQILSLFNNFLSGPIPSTLNTIVKNGSYLGLHQLRVDGNNLTGTVPVFDALDQLEYIDFSNNPFDPQPFPSWLNASKNTIQSIYIENAGLTGPLPVDLLSYPALQGLFLQNNQINGSLYLPVNLARNLRYVYLQNNQISNIVQDTNAKLPEILLQGNPTCSGGGLTQASPTVCNTTQTSIATKWVSSLVTENTCPFCDTSGLQLNPKRCQCSYPLIVTLEVRAPTFASIDNDTLWDLDFFNQTYDSIESLAKLASMTFERDQLWVKEAFLNASTQKANVMLLFFTLDGAVMAPHLEDLITRAFTLQKVKYGSPFKPEIVNEIIPSQAVGVLHHGLGKGAVIGIAVGAGAGLLLILFLVFLAVKLKRKAESERKNNPFAGWKNVEDGAAPNLKGARWFSFDDIKRMTNNFSDDNVLGEGGYGKVYKGIQAGTGATVAVKRAQEGSKQGAQEFKNEIELLSRVHHNNLVGLVGFCFEKAEQMLVYEYLPNGTLSEWLRGARSDTPLDWDRRLLIALGAARGLAYLHDNADPPIIHRDVKSCNILLDKNLNAKVADFGLSLLVPDEKDANGKPLVKTIKGTMGYLDPEYYMTSVLTTKSDVYSFGVVLLELLTGRPPIYHGGHIVRDVRNKFDRAGMDGVLEVVDPVLSNTVHHELETFVNIALVCVEDTSLERPSMHEVVQQLETLVGPKARLMPGNGSIESKMSKRERRVPLEMSSLIPDNFEPPSGQFSQGSSASQQSSFKYSGGFAPIPVQPK</sequence>
<dbReference type="Proteomes" id="UP000822688">
    <property type="component" value="Chromosome 12"/>
</dbReference>
<dbReference type="InterPro" id="IPR011009">
    <property type="entry name" value="Kinase-like_dom_sf"/>
</dbReference>
<dbReference type="Pfam" id="PF00069">
    <property type="entry name" value="Pkinase"/>
    <property type="match status" value="1"/>
</dbReference>
<comment type="caution">
    <text evidence="22">The sequence shown here is derived from an EMBL/GenBank/DDBJ whole genome shotgun (WGS) entry which is preliminary data.</text>
</comment>
<dbReference type="PROSITE" id="PS50011">
    <property type="entry name" value="PROTEIN_KINASE_DOM"/>
    <property type="match status" value="1"/>
</dbReference>